<sequence>MTFTLLAGIVALIVLLVVLSEIVAAVIPLIIVLTCVPVGERDALARVLAALDSSRRLRVWSALRLAVTLRRQEIEHARVARDPRMNPYSHLNAYFAEPSAAAPVNPPYDRAEPVSPPLRD</sequence>
<dbReference type="RefSeq" id="WP_251804515.1">
    <property type="nucleotide sequence ID" value="NZ_JAMQOL010000083.1"/>
</dbReference>
<dbReference type="Proteomes" id="UP001523216">
    <property type="component" value="Unassembled WGS sequence"/>
</dbReference>
<proteinExistence type="predicted"/>
<keyword evidence="3" id="KW-1185">Reference proteome</keyword>
<evidence type="ECO:0000313" key="2">
    <source>
        <dbReference type="EMBL" id="MCM4084775.1"/>
    </source>
</evidence>
<accession>A0ABT0YFD8</accession>
<evidence type="ECO:0000256" key="1">
    <source>
        <dbReference type="SAM" id="MobiDB-lite"/>
    </source>
</evidence>
<name>A0ABT0YFD8_9ACTN</name>
<organism evidence="2 3">
    <name type="scientific">Paractinoplanes hotanensis</name>
    <dbReference type="NCBI Taxonomy" id="2906497"/>
    <lineage>
        <taxon>Bacteria</taxon>
        <taxon>Bacillati</taxon>
        <taxon>Actinomycetota</taxon>
        <taxon>Actinomycetes</taxon>
        <taxon>Micromonosporales</taxon>
        <taxon>Micromonosporaceae</taxon>
        <taxon>Paractinoplanes</taxon>
    </lineage>
</organism>
<protein>
    <submittedName>
        <fullName evidence="2">Uncharacterized protein</fullName>
    </submittedName>
</protein>
<dbReference type="EMBL" id="JAMQOL010000083">
    <property type="protein sequence ID" value="MCM4084775.1"/>
    <property type="molecule type" value="Genomic_DNA"/>
</dbReference>
<comment type="caution">
    <text evidence="2">The sequence shown here is derived from an EMBL/GenBank/DDBJ whole genome shotgun (WGS) entry which is preliminary data.</text>
</comment>
<gene>
    <name evidence="2" type="ORF">LXN57_45330</name>
</gene>
<feature type="region of interest" description="Disordered" evidence="1">
    <location>
        <begin position="100"/>
        <end position="120"/>
    </location>
</feature>
<evidence type="ECO:0000313" key="3">
    <source>
        <dbReference type="Proteomes" id="UP001523216"/>
    </source>
</evidence>
<reference evidence="2 3" key="1">
    <citation type="submission" date="2022-06" db="EMBL/GenBank/DDBJ databases">
        <title>Actinoplanes abujensis sp. nov., isolated from Nigerian arid soil.</title>
        <authorList>
            <person name="Ding P."/>
        </authorList>
    </citation>
    <scope>NUCLEOTIDE SEQUENCE [LARGE SCALE GENOMIC DNA]</scope>
    <source>
        <strain evidence="3">TRM88002</strain>
    </source>
</reference>